<comment type="caution">
    <text evidence="2">The sequence shown here is derived from an EMBL/GenBank/DDBJ whole genome shotgun (WGS) entry which is preliminary data.</text>
</comment>
<gene>
    <name evidence="2" type="ORF">N0V87_004872</name>
</gene>
<keyword evidence="3" id="KW-1185">Reference proteome</keyword>
<accession>A0A9W8WZI5</accession>
<feature type="region of interest" description="Disordered" evidence="1">
    <location>
        <begin position="310"/>
        <end position="331"/>
    </location>
</feature>
<proteinExistence type="predicted"/>
<reference evidence="2" key="1">
    <citation type="submission" date="2022-10" db="EMBL/GenBank/DDBJ databases">
        <title>Tapping the CABI collections for fungal endophytes: first genome assemblies for Collariella, Neodidymelliopsis, Ascochyta clinopodiicola, Didymella pomorum, Didymosphaeria variabile, Neocosmospora piperis and Neocucurbitaria cava.</title>
        <authorList>
            <person name="Hill R."/>
        </authorList>
    </citation>
    <scope>NUCLEOTIDE SEQUENCE</scope>
    <source>
        <strain evidence="2">IMI 360193</strain>
    </source>
</reference>
<evidence type="ECO:0000256" key="1">
    <source>
        <dbReference type="SAM" id="MobiDB-lite"/>
    </source>
</evidence>
<dbReference type="EMBL" id="JAPEUV010000041">
    <property type="protein sequence ID" value="KAJ4337199.1"/>
    <property type="molecule type" value="Genomic_DNA"/>
</dbReference>
<name>A0A9W8WZI5_9PLEO</name>
<dbReference type="Proteomes" id="UP001140562">
    <property type="component" value="Unassembled WGS sequence"/>
</dbReference>
<organism evidence="2 3">
    <name type="scientific">Didymella glomerata</name>
    <dbReference type="NCBI Taxonomy" id="749621"/>
    <lineage>
        <taxon>Eukaryota</taxon>
        <taxon>Fungi</taxon>
        <taxon>Dikarya</taxon>
        <taxon>Ascomycota</taxon>
        <taxon>Pezizomycotina</taxon>
        <taxon>Dothideomycetes</taxon>
        <taxon>Pleosporomycetidae</taxon>
        <taxon>Pleosporales</taxon>
        <taxon>Pleosporineae</taxon>
        <taxon>Didymellaceae</taxon>
        <taxon>Didymella</taxon>
    </lineage>
</organism>
<dbReference type="OrthoDB" id="3778501at2759"/>
<feature type="region of interest" description="Disordered" evidence="1">
    <location>
        <begin position="1"/>
        <end position="20"/>
    </location>
</feature>
<sequence>MTTRTRPSESDIAPVAARNTTEVATDCDRIPGDHGPVALIVPKYLSSVVSPKPVYTEFQPGKNLHGTSASPDPAQIDIRQEPDSARKALLHGPLVYIMVSGYQIGTIPLGLLSATATRLPELLYAGAINLPADTDFNGVIALVQHLINVCRSKRPKAARLRNDMAVYQSLAVCQAAYRLGMTKYTCHIFRRMEAYISNTLLSYDEIDAVCRFGASHQRLYNRMVDYLTVMVREETIPDPEMFTQYCFARSQLNSSIVATMAWYTQQQEQAQRMRSAATWHKQQQEFREQEHIQREQARLRWVREQTHLQEQAAERKKRDIGRSVEEKKSISHEGAMRQACLAKMRAAEKDRVMTAEEKKWYVKAYGKQPPRGC</sequence>
<evidence type="ECO:0000313" key="3">
    <source>
        <dbReference type="Proteomes" id="UP001140562"/>
    </source>
</evidence>
<dbReference type="AlphaFoldDB" id="A0A9W8WZI5"/>
<evidence type="ECO:0000313" key="2">
    <source>
        <dbReference type="EMBL" id="KAJ4337199.1"/>
    </source>
</evidence>
<protein>
    <submittedName>
        <fullName evidence="2">Uncharacterized protein</fullName>
    </submittedName>
</protein>